<sequence>MPLPEIIMNFIKYLSLEKHYSEHTVRGYQADLDSFCRFLVKGKGQHNTQDQQDFTLEDAKQISSKITSIEIAQLRSYLASLSMGSYSKRSISRKVASIRSFYKYLFKRGLIDKNPAALLKSPKGGKKLPKFMEYDEIEKLLLAPPQDNWRGLRDRAILETIYSCGLRISELVGIDISDIDFDNQVIMVTGKGKKQRLCPLGSHAIYAIESYIHARNRDADFKHSPDPKALFLNKHGKRLSDRSIRRNLDGYLQQSGLDSSISPHTLRHSFATHILNNGADLRSVQELLGHKSLSTTQIYTHLTTSRLREIYNKAHPRSR</sequence>
<protein>
    <recommendedName>
        <fullName evidence="10 11">Tyrosine recombinase XerC</fullName>
    </recommendedName>
</protein>
<gene>
    <name evidence="14" type="primary">xerC_1</name>
    <name evidence="10" type="synonym">xerC</name>
    <name evidence="14" type="ORF">SMSP2_01057</name>
</gene>
<dbReference type="GO" id="GO:0009037">
    <property type="term" value="F:tyrosine-based site-specific recombinase activity"/>
    <property type="evidence" value="ECO:0007669"/>
    <property type="project" value="UniProtKB-UniRule"/>
</dbReference>
<dbReference type="NCBIfam" id="NF040815">
    <property type="entry name" value="recomb_XerA_Arch"/>
    <property type="match status" value="1"/>
</dbReference>
<dbReference type="PANTHER" id="PTHR30349">
    <property type="entry name" value="PHAGE INTEGRASE-RELATED"/>
    <property type="match status" value="1"/>
</dbReference>
<proteinExistence type="inferred from homology"/>
<feature type="active site" evidence="10">
    <location>
        <position position="191"/>
    </location>
</feature>
<dbReference type="PROSITE" id="PS51898">
    <property type="entry name" value="TYR_RECOMBINASE"/>
    <property type="match status" value="1"/>
</dbReference>
<evidence type="ECO:0000256" key="4">
    <source>
        <dbReference type="ARBA" id="ARBA00022618"/>
    </source>
</evidence>
<keyword evidence="8 10" id="KW-0233">DNA recombination</keyword>
<evidence type="ECO:0000256" key="5">
    <source>
        <dbReference type="ARBA" id="ARBA00022829"/>
    </source>
</evidence>
<keyword evidence="15" id="KW-1185">Reference proteome</keyword>
<dbReference type="InterPro" id="IPR044068">
    <property type="entry name" value="CB"/>
</dbReference>
<organism evidence="14 15">
    <name type="scientific">Limihaloglobus sulfuriphilus</name>
    <dbReference type="NCBI Taxonomy" id="1851148"/>
    <lineage>
        <taxon>Bacteria</taxon>
        <taxon>Pseudomonadati</taxon>
        <taxon>Planctomycetota</taxon>
        <taxon>Phycisphaerae</taxon>
        <taxon>Sedimentisphaerales</taxon>
        <taxon>Sedimentisphaeraceae</taxon>
        <taxon>Limihaloglobus</taxon>
    </lineage>
</organism>
<dbReference type="STRING" id="1851148.SMSP2_01057"/>
<keyword evidence="4 10" id="KW-0132">Cell division</keyword>
<feature type="active site" evidence="10">
    <location>
        <position position="290"/>
    </location>
</feature>
<keyword evidence="3 10" id="KW-0963">Cytoplasm</keyword>
<dbReference type="GO" id="GO:0003677">
    <property type="term" value="F:DNA binding"/>
    <property type="evidence" value="ECO:0007669"/>
    <property type="project" value="UniProtKB-UniRule"/>
</dbReference>
<dbReference type="PROSITE" id="PS51900">
    <property type="entry name" value="CB"/>
    <property type="match status" value="1"/>
</dbReference>
<dbReference type="SUPFAM" id="SSF56349">
    <property type="entry name" value="DNA breaking-rejoining enzymes"/>
    <property type="match status" value="1"/>
</dbReference>
<feature type="active site" evidence="10">
    <location>
        <position position="167"/>
    </location>
</feature>
<dbReference type="InterPro" id="IPR002104">
    <property type="entry name" value="Integrase_catalytic"/>
</dbReference>
<evidence type="ECO:0000256" key="8">
    <source>
        <dbReference type="ARBA" id="ARBA00023172"/>
    </source>
</evidence>
<keyword evidence="7 10" id="KW-0238">DNA-binding</keyword>
<evidence type="ECO:0000256" key="7">
    <source>
        <dbReference type="ARBA" id="ARBA00023125"/>
    </source>
</evidence>
<evidence type="ECO:0000256" key="11">
    <source>
        <dbReference type="NCBIfam" id="TIGR02224"/>
    </source>
</evidence>
<evidence type="ECO:0000259" key="12">
    <source>
        <dbReference type="PROSITE" id="PS51898"/>
    </source>
</evidence>
<dbReference type="EMBL" id="CP019646">
    <property type="protein sequence ID" value="AQQ70699.1"/>
    <property type="molecule type" value="Genomic_DNA"/>
</dbReference>
<evidence type="ECO:0000259" key="13">
    <source>
        <dbReference type="PROSITE" id="PS51900"/>
    </source>
</evidence>
<dbReference type="Gene3D" id="1.10.443.10">
    <property type="entry name" value="Intergrase catalytic core"/>
    <property type="match status" value="1"/>
</dbReference>
<name>A0A1Q2MDH9_9BACT</name>
<dbReference type="InterPro" id="IPR023009">
    <property type="entry name" value="Tyrosine_recombinase_XerC/XerD"/>
</dbReference>
<evidence type="ECO:0000256" key="9">
    <source>
        <dbReference type="ARBA" id="ARBA00023306"/>
    </source>
</evidence>
<keyword evidence="9 10" id="KW-0131">Cell cycle</keyword>
<comment type="subcellular location">
    <subcellularLocation>
        <location evidence="1 10">Cytoplasm</location>
    </subcellularLocation>
</comment>
<evidence type="ECO:0000313" key="15">
    <source>
        <dbReference type="Proteomes" id="UP000188181"/>
    </source>
</evidence>
<feature type="domain" description="Tyr recombinase" evidence="12">
    <location>
        <begin position="127"/>
        <end position="312"/>
    </location>
</feature>
<evidence type="ECO:0000256" key="10">
    <source>
        <dbReference type="HAMAP-Rule" id="MF_01808"/>
    </source>
</evidence>
<evidence type="ECO:0000256" key="6">
    <source>
        <dbReference type="ARBA" id="ARBA00022908"/>
    </source>
</evidence>
<accession>A0A1Q2MDH9</accession>
<evidence type="ECO:0000313" key="14">
    <source>
        <dbReference type="EMBL" id="AQQ70699.1"/>
    </source>
</evidence>
<dbReference type="GO" id="GO:0005737">
    <property type="term" value="C:cytoplasm"/>
    <property type="evidence" value="ECO:0007669"/>
    <property type="project" value="UniProtKB-SubCell"/>
</dbReference>
<keyword evidence="6 10" id="KW-0229">DNA integration</keyword>
<dbReference type="GO" id="GO:0051301">
    <property type="term" value="P:cell division"/>
    <property type="evidence" value="ECO:0007669"/>
    <property type="project" value="UniProtKB-UniRule"/>
</dbReference>
<feature type="active site" evidence="10">
    <location>
        <position position="267"/>
    </location>
</feature>
<dbReference type="Proteomes" id="UP000188181">
    <property type="component" value="Chromosome"/>
</dbReference>
<dbReference type="NCBIfam" id="NF001399">
    <property type="entry name" value="PRK00283.1"/>
    <property type="match status" value="1"/>
</dbReference>
<dbReference type="InterPro" id="IPR010998">
    <property type="entry name" value="Integrase_recombinase_N"/>
</dbReference>
<feature type="domain" description="Core-binding (CB)" evidence="13">
    <location>
        <begin position="1"/>
        <end position="106"/>
    </location>
</feature>
<dbReference type="InterPro" id="IPR011010">
    <property type="entry name" value="DNA_brk_join_enz"/>
</dbReference>
<dbReference type="GO" id="GO:0007059">
    <property type="term" value="P:chromosome segregation"/>
    <property type="evidence" value="ECO:0007669"/>
    <property type="project" value="UniProtKB-UniRule"/>
</dbReference>
<dbReference type="PANTHER" id="PTHR30349:SF77">
    <property type="entry name" value="TYROSINE RECOMBINASE XERC"/>
    <property type="match status" value="1"/>
</dbReference>
<evidence type="ECO:0000256" key="2">
    <source>
        <dbReference type="ARBA" id="ARBA00006657"/>
    </source>
</evidence>
<feature type="active site" evidence="10">
    <location>
        <position position="264"/>
    </location>
</feature>
<dbReference type="Pfam" id="PF02899">
    <property type="entry name" value="Phage_int_SAM_1"/>
    <property type="match status" value="2"/>
</dbReference>
<dbReference type="InterPro" id="IPR004107">
    <property type="entry name" value="Integrase_SAM-like_N"/>
</dbReference>
<dbReference type="Gene3D" id="1.10.150.130">
    <property type="match status" value="1"/>
</dbReference>
<dbReference type="InterPro" id="IPR013762">
    <property type="entry name" value="Integrase-like_cat_sf"/>
</dbReference>
<comment type="function">
    <text evidence="10">Site-specific tyrosine recombinase, which acts by catalyzing the cutting and rejoining of the recombining DNA molecules. The XerC-XerD complex is essential to convert dimers of the bacterial chromosome into monomers to permit their segregation at cell division. It also contributes to the segregational stability of plasmids.</text>
</comment>
<keyword evidence="5 10" id="KW-0159">Chromosome partition</keyword>
<dbReference type="AlphaFoldDB" id="A0A1Q2MDH9"/>
<evidence type="ECO:0000256" key="3">
    <source>
        <dbReference type="ARBA" id="ARBA00022490"/>
    </source>
</evidence>
<reference evidence="15" key="1">
    <citation type="submission" date="2017-02" db="EMBL/GenBank/DDBJ databases">
        <title>Comparative genomics and description of representatives of a novel lineage of planctomycetes thriving in anoxic sediments.</title>
        <authorList>
            <person name="Spring S."/>
            <person name="Bunk B."/>
            <person name="Sproer C."/>
        </authorList>
    </citation>
    <scope>NUCLEOTIDE SEQUENCE [LARGE SCALE GENOMIC DNA]</scope>
    <source>
        <strain evidence="15">SM-Chi-D1</strain>
    </source>
</reference>
<evidence type="ECO:0000256" key="1">
    <source>
        <dbReference type="ARBA" id="ARBA00004496"/>
    </source>
</evidence>
<feature type="active site" description="O-(3'-phospho-DNA)-tyrosine intermediate" evidence="10">
    <location>
        <position position="299"/>
    </location>
</feature>
<comment type="similarity">
    <text evidence="2 10">Belongs to the 'phage' integrase family. XerC subfamily.</text>
</comment>
<dbReference type="HAMAP" id="MF_01808">
    <property type="entry name" value="Recomb_XerC_XerD"/>
    <property type="match status" value="1"/>
</dbReference>
<dbReference type="SUPFAM" id="SSF47823">
    <property type="entry name" value="lambda integrase-like, N-terminal domain"/>
    <property type="match status" value="1"/>
</dbReference>
<dbReference type="InterPro" id="IPR011931">
    <property type="entry name" value="Recomb_XerC"/>
</dbReference>
<dbReference type="Pfam" id="PF00589">
    <property type="entry name" value="Phage_integrase"/>
    <property type="match status" value="1"/>
</dbReference>
<dbReference type="CDD" id="cd00798">
    <property type="entry name" value="INT_XerDC_C"/>
    <property type="match status" value="1"/>
</dbReference>
<dbReference type="InterPro" id="IPR050090">
    <property type="entry name" value="Tyrosine_recombinase_XerCD"/>
</dbReference>
<comment type="subunit">
    <text evidence="10">Forms a cyclic heterotetrameric complex composed of two molecules of XerC and two molecules of XerD.</text>
</comment>
<dbReference type="NCBIfam" id="TIGR02224">
    <property type="entry name" value="recomb_XerC"/>
    <property type="match status" value="1"/>
</dbReference>
<dbReference type="KEGG" id="pbas:SMSP2_01057"/>
<dbReference type="GO" id="GO:0006313">
    <property type="term" value="P:DNA transposition"/>
    <property type="evidence" value="ECO:0007669"/>
    <property type="project" value="UniProtKB-UniRule"/>
</dbReference>